<keyword evidence="2" id="KW-1185">Reference proteome</keyword>
<evidence type="ECO:0000313" key="1">
    <source>
        <dbReference type="EMBL" id="KAF7410983.1"/>
    </source>
</evidence>
<gene>
    <name evidence="1" type="ORF">H0235_013590</name>
</gene>
<proteinExistence type="predicted"/>
<dbReference type="EMBL" id="JACSDY010000013">
    <property type="protein sequence ID" value="KAF7410983.1"/>
    <property type="molecule type" value="Genomic_DNA"/>
</dbReference>
<protein>
    <submittedName>
        <fullName evidence="1">Uncharacterized protein</fullName>
    </submittedName>
</protein>
<comment type="caution">
    <text evidence="1">The sequence shown here is derived from an EMBL/GenBank/DDBJ whole genome shotgun (WGS) entry which is preliminary data.</text>
</comment>
<dbReference type="AlphaFoldDB" id="A0A834KQA8"/>
<sequence length="81" mass="9528">MLDLARSKEEAICRSGPHKLWLKRATIKLLSYFRRHDRSCLEMSEADDVDGGVFRKQGLIYLDFSEKPETPEAEMHLEREF</sequence>
<reference evidence="1" key="1">
    <citation type="journal article" date="2020" name="G3 (Bethesda)">
        <title>High-Quality Assemblies for Three Invasive Social Wasps from the &lt;i&gt;Vespula&lt;/i&gt; Genus.</title>
        <authorList>
            <person name="Harrop T.W.R."/>
            <person name="Guhlin J."/>
            <person name="McLaughlin G.M."/>
            <person name="Permina E."/>
            <person name="Stockwell P."/>
            <person name="Gilligan J."/>
            <person name="Le Lec M.F."/>
            <person name="Gruber M.A.M."/>
            <person name="Quinn O."/>
            <person name="Lovegrove M."/>
            <person name="Duncan E.J."/>
            <person name="Remnant E.J."/>
            <person name="Van Eeckhoven J."/>
            <person name="Graham B."/>
            <person name="Knapp R.A."/>
            <person name="Langford K.W."/>
            <person name="Kronenberg Z."/>
            <person name="Press M.O."/>
            <person name="Eacker S.M."/>
            <person name="Wilson-Rankin E.E."/>
            <person name="Purcell J."/>
            <person name="Lester P.J."/>
            <person name="Dearden P.K."/>
        </authorList>
    </citation>
    <scope>NUCLEOTIDE SEQUENCE</scope>
    <source>
        <strain evidence="1">Volc-1</strain>
    </source>
</reference>
<accession>A0A834KQA8</accession>
<evidence type="ECO:0000313" key="2">
    <source>
        <dbReference type="Proteomes" id="UP000600918"/>
    </source>
</evidence>
<name>A0A834KQA8_VESPE</name>
<organism evidence="1 2">
    <name type="scientific">Vespula pensylvanica</name>
    <name type="common">Western yellow jacket</name>
    <name type="synonym">Wasp</name>
    <dbReference type="NCBI Taxonomy" id="30213"/>
    <lineage>
        <taxon>Eukaryota</taxon>
        <taxon>Metazoa</taxon>
        <taxon>Ecdysozoa</taxon>
        <taxon>Arthropoda</taxon>
        <taxon>Hexapoda</taxon>
        <taxon>Insecta</taxon>
        <taxon>Pterygota</taxon>
        <taxon>Neoptera</taxon>
        <taxon>Endopterygota</taxon>
        <taxon>Hymenoptera</taxon>
        <taxon>Apocrita</taxon>
        <taxon>Aculeata</taxon>
        <taxon>Vespoidea</taxon>
        <taxon>Vespidae</taxon>
        <taxon>Vespinae</taxon>
        <taxon>Vespula</taxon>
    </lineage>
</organism>
<dbReference type="Proteomes" id="UP000600918">
    <property type="component" value="Unassembled WGS sequence"/>
</dbReference>